<dbReference type="PANTHER" id="PTHR24232:SF54">
    <property type="entry name" value="G-PROTEIN COUPLED RECEPTOR 35"/>
    <property type="match status" value="1"/>
</dbReference>
<comment type="similarity">
    <text evidence="9">Belongs to the G-protein coupled receptor 1 family.</text>
</comment>
<feature type="transmembrane region" description="Helical" evidence="10">
    <location>
        <begin position="107"/>
        <end position="130"/>
    </location>
</feature>
<feature type="transmembrane region" description="Helical" evidence="10">
    <location>
        <begin position="184"/>
        <end position="205"/>
    </location>
</feature>
<keyword evidence="13" id="KW-1185">Reference proteome</keyword>
<keyword evidence="8 9" id="KW-0807">Transducer</keyword>
<dbReference type="Proteomes" id="UP000002494">
    <property type="component" value="Chromosome 9"/>
</dbReference>
<keyword evidence="4 9" id="KW-0297">G-protein coupled receptor</keyword>
<gene>
    <name evidence="12" type="primary">Gpr35</name>
</gene>
<feature type="transmembrane region" description="Helical" evidence="10">
    <location>
        <begin position="271"/>
        <end position="289"/>
    </location>
</feature>
<feature type="domain" description="G-protein coupled receptors family 1 profile" evidence="11">
    <location>
        <begin position="87"/>
        <end position="328"/>
    </location>
</feature>
<comment type="subcellular location">
    <subcellularLocation>
        <location evidence="1">Membrane</location>
        <topology evidence="1">Multi-pass membrane protein</topology>
    </subcellularLocation>
</comment>
<keyword evidence="2 9" id="KW-0812">Transmembrane</keyword>
<feature type="transmembrane region" description="Helical" evidence="10">
    <location>
        <begin position="73"/>
        <end position="95"/>
    </location>
</feature>
<evidence type="ECO:0000256" key="1">
    <source>
        <dbReference type="ARBA" id="ARBA00004141"/>
    </source>
</evidence>
<dbReference type="Ensembl" id="ENSRNOT00000140933.1">
    <property type="protein sequence ID" value="ENSRNOP00000100213.1"/>
    <property type="gene ID" value="ENSRNOG00000062887.2"/>
</dbReference>
<dbReference type="PRINTS" id="PR00237">
    <property type="entry name" value="GPCRRHODOPSN"/>
</dbReference>
<evidence type="ECO:0000256" key="7">
    <source>
        <dbReference type="ARBA" id="ARBA00023180"/>
    </source>
</evidence>
<feature type="transmembrane region" description="Helical" evidence="10">
    <location>
        <begin position="225"/>
        <end position="250"/>
    </location>
</feature>
<evidence type="ECO:0000256" key="9">
    <source>
        <dbReference type="RuleBase" id="RU000688"/>
    </source>
</evidence>
<evidence type="ECO:0000256" key="2">
    <source>
        <dbReference type="ARBA" id="ARBA00022692"/>
    </source>
</evidence>
<dbReference type="InterPro" id="IPR000276">
    <property type="entry name" value="GPCR_Rhodpsn"/>
</dbReference>
<evidence type="ECO:0000256" key="10">
    <source>
        <dbReference type="SAM" id="Phobius"/>
    </source>
</evidence>
<dbReference type="InterPro" id="IPR017452">
    <property type="entry name" value="GPCR_Rhodpsn_7TM"/>
</dbReference>
<reference evidence="12" key="3">
    <citation type="submission" date="2025-09" db="UniProtKB">
        <authorList>
            <consortium name="Ensembl"/>
        </authorList>
    </citation>
    <scope>IDENTIFICATION</scope>
    <source>
        <strain evidence="12">Brown Norway</strain>
    </source>
</reference>
<keyword evidence="7" id="KW-0325">Glycoprotein</keyword>
<dbReference type="SUPFAM" id="SSF81321">
    <property type="entry name" value="Family A G protein-coupled receptor-like"/>
    <property type="match status" value="1"/>
</dbReference>
<dbReference type="PROSITE" id="PS50262">
    <property type="entry name" value="G_PROTEIN_RECEP_F1_2"/>
    <property type="match status" value="1"/>
</dbReference>
<protein>
    <submittedName>
        <fullName evidence="12">G protein-coupled receptor 35</fullName>
    </submittedName>
</protein>
<evidence type="ECO:0000313" key="12">
    <source>
        <dbReference type="Ensembl" id="ENSRNOP00000100213.1"/>
    </source>
</evidence>
<keyword evidence="3 10" id="KW-1133">Transmembrane helix</keyword>
<dbReference type="PANTHER" id="PTHR24232">
    <property type="entry name" value="G-PROTEIN COUPLED RECEPTOR"/>
    <property type="match status" value="1"/>
</dbReference>
<evidence type="ECO:0000256" key="6">
    <source>
        <dbReference type="ARBA" id="ARBA00023170"/>
    </source>
</evidence>
<evidence type="ECO:0000256" key="8">
    <source>
        <dbReference type="ARBA" id="ARBA00023224"/>
    </source>
</evidence>
<evidence type="ECO:0000259" key="11">
    <source>
        <dbReference type="PROSITE" id="PS50262"/>
    </source>
</evidence>
<evidence type="ECO:0000256" key="4">
    <source>
        <dbReference type="ARBA" id="ARBA00023040"/>
    </source>
</evidence>
<dbReference type="Gene3D" id="1.20.1070.10">
    <property type="entry name" value="Rhodopsin 7-helix transmembrane proteins"/>
    <property type="match status" value="1"/>
</dbReference>
<organism evidence="12 13">
    <name type="scientific">Rattus norvegicus</name>
    <name type="common">Rat</name>
    <dbReference type="NCBI Taxonomy" id="10116"/>
    <lineage>
        <taxon>Eukaryota</taxon>
        <taxon>Metazoa</taxon>
        <taxon>Chordata</taxon>
        <taxon>Craniata</taxon>
        <taxon>Vertebrata</taxon>
        <taxon>Euteleostomi</taxon>
        <taxon>Mammalia</taxon>
        <taxon>Eutheria</taxon>
        <taxon>Euarchontoglires</taxon>
        <taxon>Glires</taxon>
        <taxon>Rodentia</taxon>
        <taxon>Myomorpha</taxon>
        <taxon>Muroidea</taxon>
        <taxon>Muridae</taxon>
        <taxon>Murinae</taxon>
        <taxon>Rattus</taxon>
    </lineage>
</organism>
<feature type="transmembrane region" description="Helical" evidence="10">
    <location>
        <begin position="142"/>
        <end position="163"/>
    </location>
</feature>
<evidence type="ECO:0000256" key="3">
    <source>
        <dbReference type="ARBA" id="ARBA00022989"/>
    </source>
</evidence>
<keyword evidence="5 10" id="KW-0472">Membrane</keyword>
<dbReference type="RGD" id="1309404">
    <property type="gene designation" value="Gpr35"/>
</dbReference>
<reference evidence="12" key="1">
    <citation type="submission" date="2024-01" db="EMBL/GenBank/DDBJ databases">
        <title>GRCr8: a new rat reference genome assembly contstructed from accurate long reads and long range scaffolding.</title>
        <authorList>
            <person name="Doris P.A."/>
            <person name="Kalbfleisch T."/>
            <person name="Li K."/>
            <person name="Howe K."/>
            <person name="Wood J."/>
        </authorList>
    </citation>
    <scope>NUCLEOTIDE SEQUENCE [LARGE SCALE GENOMIC DNA]</scope>
    <source>
        <strain evidence="12">Brown Norway</strain>
    </source>
</reference>
<dbReference type="PROSITE" id="PS00237">
    <property type="entry name" value="G_PROTEIN_RECEP_F1_1"/>
    <property type="match status" value="1"/>
</dbReference>
<proteinExistence type="inferred from homology"/>
<evidence type="ECO:0000256" key="5">
    <source>
        <dbReference type="ARBA" id="ARBA00023136"/>
    </source>
</evidence>
<sequence>MRSDWALVPTTSETSDSTLCKWWLALESWKRKQLFAPLRGGAAGFRPARLSPRTMNNTNCSILPWPAAVNHVFTIYLVLLLVLGLLLNGLALWVFCYRMHQWTETRVYMTNLAVADVCLLCSLPFVLYSLKYSTSDTPICQLSQGIYLVNRYMSISLVTAIAVDRYVAVRHPLRARELRSPRQAGAVCVALWVIVVTSLVLRWRLGIQEGGFCFSSQNRYNFSTTAFSLLGFYLPLAIVVFCSLQVVTALARRPATDVGQVEATQKATRMVWANLAVFIICFLPLHLILTVQVSLNLHTCAARNIFSRALTITAKLSDINCCLDAICYYYMAKEFQDASLPATASSTPHKSQDTQSLSLT</sequence>
<name>A0ABK0LFG2_RAT</name>
<keyword evidence="6 9" id="KW-0675">Receptor</keyword>
<reference evidence="12" key="2">
    <citation type="submission" date="2025-08" db="UniProtKB">
        <authorList>
            <consortium name="Ensembl"/>
        </authorList>
    </citation>
    <scope>IDENTIFICATION</scope>
    <source>
        <strain evidence="12">Brown Norway</strain>
    </source>
</reference>
<evidence type="ECO:0000313" key="13">
    <source>
        <dbReference type="Proteomes" id="UP000002494"/>
    </source>
</evidence>
<dbReference type="GeneTree" id="ENSGT01040000240444"/>
<accession>A0ABK0LFG2</accession>
<dbReference type="Pfam" id="PF00001">
    <property type="entry name" value="7tm_1"/>
    <property type="match status" value="1"/>
</dbReference>